<dbReference type="PANTHER" id="PTHR42753:SF2">
    <property type="entry name" value="PROLINE--TRNA LIGASE"/>
    <property type="match status" value="1"/>
</dbReference>
<dbReference type="PANTHER" id="PTHR42753">
    <property type="entry name" value="MITOCHONDRIAL RIBOSOME PROTEIN L39/PROLYL-TRNA LIGASE FAMILY MEMBER"/>
    <property type="match status" value="1"/>
</dbReference>
<dbReference type="OrthoDB" id="9809052at2"/>
<evidence type="ECO:0000313" key="12">
    <source>
        <dbReference type="EMBL" id="PHN03584.1"/>
    </source>
</evidence>
<evidence type="ECO:0000256" key="5">
    <source>
        <dbReference type="ARBA" id="ARBA00022741"/>
    </source>
</evidence>
<keyword evidence="5 10" id="KW-0547">Nucleotide-binding</keyword>
<keyword evidence="7 10" id="KW-0648">Protein biosynthesis</keyword>
<reference evidence="12 13" key="1">
    <citation type="submission" date="2017-10" db="EMBL/GenBank/DDBJ databases">
        <title>The draft genome sequence of Lewinella nigricans NBRC 102662.</title>
        <authorList>
            <person name="Wang K."/>
        </authorList>
    </citation>
    <scope>NUCLEOTIDE SEQUENCE [LARGE SCALE GENOMIC DNA]</scope>
    <source>
        <strain evidence="12 13">NBRC 102662</strain>
    </source>
</reference>
<dbReference type="SUPFAM" id="SSF55826">
    <property type="entry name" value="YbaK/ProRS associated domain"/>
    <property type="match status" value="1"/>
</dbReference>
<organism evidence="12 13">
    <name type="scientific">Flavilitoribacter nigricans (strain ATCC 23147 / DSM 23189 / NBRC 102662 / NCIMB 1420 / SS-2)</name>
    <name type="common">Lewinella nigricans</name>
    <dbReference type="NCBI Taxonomy" id="1122177"/>
    <lineage>
        <taxon>Bacteria</taxon>
        <taxon>Pseudomonadati</taxon>
        <taxon>Bacteroidota</taxon>
        <taxon>Saprospiria</taxon>
        <taxon>Saprospirales</taxon>
        <taxon>Lewinellaceae</taxon>
        <taxon>Flavilitoribacter</taxon>
    </lineage>
</organism>
<keyword evidence="6 10" id="KW-0067">ATP-binding</keyword>
<dbReference type="Pfam" id="PF04073">
    <property type="entry name" value="tRNA_edit"/>
    <property type="match status" value="1"/>
</dbReference>
<comment type="catalytic activity">
    <reaction evidence="9 10">
        <text>tRNA(Pro) + L-proline + ATP = L-prolyl-tRNA(Pro) + AMP + diphosphate</text>
        <dbReference type="Rhea" id="RHEA:14305"/>
        <dbReference type="Rhea" id="RHEA-COMP:9700"/>
        <dbReference type="Rhea" id="RHEA-COMP:9702"/>
        <dbReference type="ChEBI" id="CHEBI:30616"/>
        <dbReference type="ChEBI" id="CHEBI:33019"/>
        <dbReference type="ChEBI" id="CHEBI:60039"/>
        <dbReference type="ChEBI" id="CHEBI:78442"/>
        <dbReference type="ChEBI" id="CHEBI:78532"/>
        <dbReference type="ChEBI" id="CHEBI:456215"/>
        <dbReference type="EC" id="6.1.1.15"/>
    </reaction>
</comment>
<dbReference type="Pfam" id="PF03129">
    <property type="entry name" value="HGTP_anticodon"/>
    <property type="match status" value="1"/>
</dbReference>
<dbReference type="InterPro" id="IPR044140">
    <property type="entry name" value="ProRS_anticodon_short"/>
</dbReference>
<keyword evidence="8 10" id="KW-0030">Aminoacyl-tRNA synthetase</keyword>
<evidence type="ECO:0000259" key="11">
    <source>
        <dbReference type="PROSITE" id="PS50862"/>
    </source>
</evidence>
<dbReference type="InterPro" id="IPR045864">
    <property type="entry name" value="aa-tRNA-synth_II/BPL/LPL"/>
</dbReference>
<proteinExistence type="inferred from homology"/>
<evidence type="ECO:0000256" key="10">
    <source>
        <dbReference type="HAMAP-Rule" id="MF_01569"/>
    </source>
</evidence>
<evidence type="ECO:0000256" key="3">
    <source>
        <dbReference type="ARBA" id="ARBA00022490"/>
    </source>
</evidence>
<dbReference type="EMBL" id="PDUD01000030">
    <property type="protein sequence ID" value="PHN03584.1"/>
    <property type="molecule type" value="Genomic_DNA"/>
</dbReference>
<dbReference type="CDD" id="cd00861">
    <property type="entry name" value="ProRS_anticodon_short"/>
    <property type="match status" value="1"/>
</dbReference>
<dbReference type="Gene3D" id="3.90.960.10">
    <property type="entry name" value="YbaK/aminoacyl-tRNA synthetase-associated domain"/>
    <property type="match status" value="1"/>
</dbReference>
<dbReference type="InterPro" id="IPR007214">
    <property type="entry name" value="YbaK/aa-tRNA-synth-assoc-dom"/>
</dbReference>
<dbReference type="InterPro" id="IPR036621">
    <property type="entry name" value="Anticodon-bd_dom_sf"/>
</dbReference>
<evidence type="ECO:0000256" key="2">
    <source>
        <dbReference type="ARBA" id="ARBA00011738"/>
    </source>
</evidence>
<evidence type="ECO:0000256" key="4">
    <source>
        <dbReference type="ARBA" id="ARBA00022598"/>
    </source>
</evidence>
<dbReference type="InterPro" id="IPR004154">
    <property type="entry name" value="Anticodon-bd"/>
</dbReference>
<keyword evidence="13" id="KW-1185">Reference proteome</keyword>
<dbReference type="NCBIfam" id="NF006625">
    <property type="entry name" value="PRK09194.1"/>
    <property type="match status" value="1"/>
</dbReference>
<dbReference type="SUPFAM" id="SSF55681">
    <property type="entry name" value="Class II aaRS and biotin synthetases"/>
    <property type="match status" value="1"/>
</dbReference>
<dbReference type="AlphaFoldDB" id="A0A2D0N508"/>
<sequence length="579" mass="64714">MRFTHLFSKTLREEQKDADAVSHNLLLRAGYVRQLAAGIFSYLHFGLRTMRKIEQILREEMDRIGGDEISMPVVHPAELWQKTNRWYDIDESLVRFKDRGDRDMVLAMTHEEVVATLASREIDSYKHLPKLVYQIQTKFRDEARARGGLIRVREFTMKDSYSLDTDMGGLQKQYDAHYHAYFKIFERIGLPAIAILSDTGMMGGQVAHEYMYVTPIGEDTIFICEESGYMANKEVATIRKVYEDKAPLPLEKVFTPQKKTIADLADFLGKEARETGKVVFYKGQVGEDEKVIMALVRGDMEVNPIKVQKLGKIMKMEPATEADIVAIQSVPGYASPIGIDRSRVLVIADELVAKTNNLVVGANETDYHLINACHGRDFTADMVGDIVAAFDGALCPISEPDSGHTLHSVRGIEIGNIFQLGTKYTEALGAMFMDVSGRPQPIVMGSYGIGVGRLLACLCEEHHDENGLILPISVAPYQVHLVGLLEGEATELAAEQLYRDLQAAGIEVIFDDRHKKTASPGVKFSDADLIGIPIRVTVSKRSLKEGGVELKLRREEERSIVPLEEILDRVKTAIDSLQI</sequence>
<dbReference type="GO" id="GO:0005524">
    <property type="term" value="F:ATP binding"/>
    <property type="evidence" value="ECO:0007669"/>
    <property type="project" value="UniProtKB-UniRule"/>
</dbReference>
<dbReference type="EC" id="6.1.1.15" evidence="10"/>
<evidence type="ECO:0000256" key="7">
    <source>
        <dbReference type="ARBA" id="ARBA00022917"/>
    </source>
</evidence>
<name>A0A2D0N508_FLAN2</name>
<dbReference type="PROSITE" id="PS50862">
    <property type="entry name" value="AA_TRNA_LIGASE_II"/>
    <property type="match status" value="1"/>
</dbReference>
<keyword evidence="4 10" id="KW-0436">Ligase</keyword>
<dbReference type="InterPro" id="IPR036754">
    <property type="entry name" value="YbaK/aa-tRNA-synt-asso_dom_sf"/>
</dbReference>
<dbReference type="InterPro" id="IPR006195">
    <property type="entry name" value="aa-tRNA-synth_II"/>
</dbReference>
<keyword evidence="3 10" id="KW-0963">Cytoplasm</keyword>
<dbReference type="InterPro" id="IPR002316">
    <property type="entry name" value="Pro-tRNA-ligase_IIa"/>
</dbReference>
<dbReference type="InterPro" id="IPR050062">
    <property type="entry name" value="Pro-tRNA_synthetase"/>
</dbReference>
<comment type="caution">
    <text evidence="12">The sequence shown here is derived from an EMBL/GenBank/DDBJ whole genome shotgun (WGS) entry which is preliminary data.</text>
</comment>
<comment type="similarity">
    <text evidence="10">Belongs to the class-II aminoacyl-tRNA synthetase family. ProS type 1 subfamily.</text>
</comment>
<evidence type="ECO:0000256" key="1">
    <source>
        <dbReference type="ARBA" id="ARBA00004496"/>
    </source>
</evidence>
<dbReference type="RefSeq" id="WP_099152911.1">
    <property type="nucleotide sequence ID" value="NZ_PDUD01000030.1"/>
</dbReference>
<dbReference type="GO" id="GO:0005829">
    <property type="term" value="C:cytosol"/>
    <property type="evidence" value="ECO:0007669"/>
    <property type="project" value="TreeGrafter"/>
</dbReference>
<dbReference type="Gene3D" id="3.40.50.800">
    <property type="entry name" value="Anticodon-binding domain"/>
    <property type="match status" value="1"/>
</dbReference>
<evidence type="ECO:0000256" key="9">
    <source>
        <dbReference type="ARBA" id="ARBA00047671"/>
    </source>
</evidence>
<feature type="domain" description="Aminoacyl-transfer RNA synthetases class-II family profile" evidence="11">
    <location>
        <begin position="46"/>
        <end position="471"/>
    </location>
</feature>
<dbReference type="CDD" id="cd04334">
    <property type="entry name" value="ProRS-INS"/>
    <property type="match status" value="1"/>
</dbReference>
<comment type="subunit">
    <text evidence="2 10">Homodimer.</text>
</comment>
<dbReference type="Gene3D" id="3.30.930.10">
    <property type="entry name" value="Bira Bifunctional Protein, Domain 2"/>
    <property type="match status" value="2"/>
</dbReference>
<dbReference type="PRINTS" id="PR01046">
    <property type="entry name" value="TRNASYNTHPRO"/>
</dbReference>
<comment type="domain">
    <text evidence="10">Consists of three domains: the N-terminal catalytic domain, the editing domain and the C-terminal anticodon-binding domain.</text>
</comment>
<dbReference type="Pfam" id="PF00587">
    <property type="entry name" value="tRNA-synt_2b"/>
    <property type="match status" value="1"/>
</dbReference>
<dbReference type="NCBIfam" id="TIGR00409">
    <property type="entry name" value="proS_fam_II"/>
    <property type="match status" value="1"/>
</dbReference>
<dbReference type="GO" id="GO:0006433">
    <property type="term" value="P:prolyl-tRNA aminoacylation"/>
    <property type="evidence" value="ECO:0007669"/>
    <property type="project" value="UniProtKB-UniRule"/>
</dbReference>
<gene>
    <name evidence="10" type="primary">proS</name>
    <name evidence="12" type="ORF">CRP01_25305</name>
</gene>
<evidence type="ECO:0000256" key="6">
    <source>
        <dbReference type="ARBA" id="ARBA00022840"/>
    </source>
</evidence>
<dbReference type="InterPro" id="IPR004500">
    <property type="entry name" value="Pro-tRNA-synth_IIa_bac-type"/>
</dbReference>
<dbReference type="GO" id="GO:0004827">
    <property type="term" value="F:proline-tRNA ligase activity"/>
    <property type="evidence" value="ECO:0007669"/>
    <property type="project" value="UniProtKB-UniRule"/>
</dbReference>
<dbReference type="InterPro" id="IPR023717">
    <property type="entry name" value="Pro-tRNA-Synthase_IIa_type1"/>
</dbReference>
<evidence type="ECO:0000256" key="8">
    <source>
        <dbReference type="ARBA" id="ARBA00023146"/>
    </source>
</evidence>
<dbReference type="HAMAP" id="MF_01569">
    <property type="entry name" value="Pro_tRNA_synth_type1"/>
    <property type="match status" value="1"/>
</dbReference>
<dbReference type="GO" id="GO:0002161">
    <property type="term" value="F:aminoacyl-tRNA deacylase activity"/>
    <property type="evidence" value="ECO:0007669"/>
    <property type="project" value="InterPro"/>
</dbReference>
<comment type="function">
    <text evidence="10">Catalyzes the attachment of proline to tRNA(Pro) in a two-step reaction: proline is first activated by ATP to form Pro-AMP and then transferred to the acceptor end of tRNA(Pro). As ProRS can inadvertently accommodate and process non-cognate amino acids such as alanine and cysteine, to avoid such errors it has two additional distinct editing activities against alanine. One activity is designated as 'pretransfer' editing and involves the tRNA(Pro)-independent hydrolysis of activated Ala-AMP. The other activity is designated 'posttransfer' editing and involves deacylation of mischarged Ala-tRNA(Pro). The misacylated Cys-tRNA(Pro) is not edited by ProRS.</text>
</comment>
<accession>A0A2D0N508</accession>
<dbReference type="Proteomes" id="UP000223913">
    <property type="component" value="Unassembled WGS sequence"/>
</dbReference>
<dbReference type="SUPFAM" id="SSF52954">
    <property type="entry name" value="Class II aaRS ABD-related"/>
    <property type="match status" value="1"/>
</dbReference>
<protein>
    <recommendedName>
        <fullName evidence="10">Proline--tRNA ligase</fullName>
        <ecNumber evidence="10">6.1.1.15</ecNumber>
    </recommendedName>
    <alternativeName>
        <fullName evidence="10">Prolyl-tRNA synthetase</fullName>
        <shortName evidence="10">ProRS</shortName>
    </alternativeName>
</protein>
<evidence type="ECO:0000313" key="13">
    <source>
        <dbReference type="Proteomes" id="UP000223913"/>
    </source>
</evidence>
<dbReference type="InterPro" id="IPR002314">
    <property type="entry name" value="aa-tRNA-synt_IIb"/>
</dbReference>
<comment type="subcellular location">
    <subcellularLocation>
        <location evidence="1 10">Cytoplasm</location>
    </subcellularLocation>
</comment>